<accession>A0AAV2RTI9</accession>
<evidence type="ECO:0000256" key="1">
    <source>
        <dbReference type="SAM" id="Phobius"/>
    </source>
</evidence>
<gene>
    <name evidence="2" type="ORF">MNOR_LOCUS27718</name>
</gene>
<keyword evidence="3" id="KW-1185">Reference proteome</keyword>
<keyword evidence="1" id="KW-0812">Transmembrane</keyword>
<feature type="non-terminal residue" evidence="2">
    <location>
        <position position="214"/>
    </location>
</feature>
<dbReference type="AlphaFoldDB" id="A0AAV2RTI9"/>
<evidence type="ECO:0000313" key="2">
    <source>
        <dbReference type="EMBL" id="CAL4135805.1"/>
    </source>
</evidence>
<sequence length="214" mass="24581">MSNSSAPFNILRTLLLSSIVFGLVVVAVWVTCPWKMGLYLPYGVQLSPGAIYKSRTVFHNTTPVPRILQTIIPQQAWVRYPYDTWKGYQLPVLTAQPFGRFGNVLMEYATLFALNSVYNVSVVVHPAMKKYLKYFEKLSLPVMPGPYNPSEWKVIQSLEKDILNYAPLELAASGLLGPHQFLIKQWPVEIQLFDIVRDKIRQQFMWNKNINNMV</sequence>
<dbReference type="Proteomes" id="UP001497623">
    <property type="component" value="Unassembled WGS sequence"/>
</dbReference>
<organism evidence="2 3">
    <name type="scientific">Meganyctiphanes norvegica</name>
    <name type="common">Northern krill</name>
    <name type="synonym">Thysanopoda norvegica</name>
    <dbReference type="NCBI Taxonomy" id="48144"/>
    <lineage>
        <taxon>Eukaryota</taxon>
        <taxon>Metazoa</taxon>
        <taxon>Ecdysozoa</taxon>
        <taxon>Arthropoda</taxon>
        <taxon>Crustacea</taxon>
        <taxon>Multicrustacea</taxon>
        <taxon>Malacostraca</taxon>
        <taxon>Eumalacostraca</taxon>
        <taxon>Eucarida</taxon>
        <taxon>Euphausiacea</taxon>
        <taxon>Euphausiidae</taxon>
        <taxon>Meganyctiphanes</taxon>
    </lineage>
</organism>
<keyword evidence="1" id="KW-1133">Transmembrane helix</keyword>
<comment type="caution">
    <text evidence="2">The sequence shown here is derived from an EMBL/GenBank/DDBJ whole genome shotgun (WGS) entry which is preliminary data.</text>
</comment>
<name>A0AAV2RTI9_MEGNR</name>
<protein>
    <submittedName>
        <fullName evidence="2">Uncharacterized protein</fullName>
    </submittedName>
</protein>
<feature type="transmembrane region" description="Helical" evidence="1">
    <location>
        <begin position="12"/>
        <end position="31"/>
    </location>
</feature>
<proteinExistence type="predicted"/>
<dbReference type="EMBL" id="CAXKWB010029578">
    <property type="protein sequence ID" value="CAL4135805.1"/>
    <property type="molecule type" value="Genomic_DNA"/>
</dbReference>
<keyword evidence="1" id="KW-0472">Membrane</keyword>
<evidence type="ECO:0000313" key="3">
    <source>
        <dbReference type="Proteomes" id="UP001497623"/>
    </source>
</evidence>
<reference evidence="2 3" key="1">
    <citation type="submission" date="2024-05" db="EMBL/GenBank/DDBJ databases">
        <authorList>
            <person name="Wallberg A."/>
        </authorList>
    </citation>
    <scope>NUCLEOTIDE SEQUENCE [LARGE SCALE GENOMIC DNA]</scope>
</reference>